<sequence length="499" mass="58631">MKLLKKKLDQMGKRNISLCLFFGNFVIFFTVYSVLFNDIYSADSIDIANSGINVLEYCYAGRYMLAFMFSVLNAIGFECTKHQFLIQFLRILVCSYFAVYLTDKFYKLKKDRTVIDAVILNVIILISLLNVFFVETFMFVSPDWMFGLFLIILVCEFFIRQKYVWSFLSMFLAVSIYQTWIFVFFSIITCYLLLAFDFKLNMLYFKKFIYTVVISLGTALLNLLSVKVFTNIGIFPYEVKQTNIPNLFIRTKEIAILFKNILKDGLGMMPRFTVFFILLIYAVIIAHYFYKHRMLKEALWVCCAVGAIFLCCFSLSYLQKNMYLPGRIIFPFFFALAFTGIMAYFLCDSGRKKIILCVMCGIFLVISSHQVQQVSLDRYTSNQLDFEYARIVVEKINNYERQSGNKVYQIKIYPLKNYIGNYYRKSMLEPSYPVVMNTRILFEEWGVIPLINYVNGTNYSGEVLTLEEYNEIFGSHEWNEINLDEQIIFDGNEMFWAVF</sequence>
<dbReference type="Proteomes" id="UP000094869">
    <property type="component" value="Unassembled WGS sequence"/>
</dbReference>
<dbReference type="InterPro" id="IPR025686">
    <property type="entry name" value="Glucos_trans_II"/>
</dbReference>
<keyword evidence="3" id="KW-1185">Reference proteome</keyword>
<feature type="transmembrane region" description="Helical" evidence="1">
    <location>
        <begin position="328"/>
        <end position="347"/>
    </location>
</feature>
<feature type="transmembrane region" description="Helical" evidence="1">
    <location>
        <begin position="208"/>
        <end position="229"/>
    </location>
</feature>
<feature type="transmembrane region" description="Helical" evidence="1">
    <location>
        <begin position="21"/>
        <end position="40"/>
    </location>
</feature>
<gene>
    <name evidence="2" type="ORF">BEI63_10470</name>
</gene>
<feature type="transmembrane region" description="Helical" evidence="1">
    <location>
        <begin position="297"/>
        <end position="316"/>
    </location>
</feature>
<protein>
    <recommendedName>
        <fullName evidence="4">Glucosyl transferase GtrII</fullName>
    </recommendedName>
</protein>
<proteinExistence type="predicted"/>
<keyword evidence="1" id="KW-0812">Transmembrane</keyword>
<feature type="transmembrane region" description="Helical" evidence="1">
    <location>
        <begin position="354"/>
        <end position="371"/>
    </location>
</feature>
<evidence type="ECO:0008006" key="4">
    <source>
        <dbReference type="Google" id="ProtNLM"/>
    </source>
</evidence>
<feature type="transmembrane region" description="Helical" evidence="1">
    <location>
        <begin position="146"/>
        <end position="165"/>
    </location>
</feature>
<dbReference type="EMBL" id="MEHD01000021">
    <property type="protein sequence ID" value="ODR57530.1"/>
    <property type="molecule type" value="Genomic_DNA"/>
</dbReference>
<keyword evidence="1" id="KW-0472">Membrane</keyword>
<feature type="transmembrane region" description="Helical" evidence="1">
    <location>
        <begin position="114"/>
        <end position="134"/>
    </location>
</feature>
<feature type="transmembrane region" description="Helical" evidence="1">
    <location>
        <begin position="177"/>
        <end position="196"/>
    </location>
</feature>
<feature type="transmembrane region" description="Helical" evidence="1">
    <location>
        <begin position="272"/>
        <end position="290"/>
    </location>
</feature>
<dbReference type="Pfam" id="PF14264">
    <property type="entry name" value="Glucos_trans_II"/>
    <property type="match status" value="1"/>
</dbReference>
<feature type="transmembrane region" description="Helical" evidence="1">
    <location>
        <begin position="84"/>
        <end position="102"/>
    </location>
</feature>
<accession>A0ABX3AHM8</accession>
<comment type="caution">
    <text evidence="2">The sequence shown here is derived from an EMBL/GenBank/DDBJ whole genome shotgun (WGS) entry which is preliminary data.</text>
</comment>
<organism evidence="2 3">
    <name type="scientific">Eisenbergiella tayi</name>
    <dbReference type="NCBI Taxonomy" id="1432052"/>
    <lineage>
        <taxon>Bacteria</taxon>
        <taxon>Bacillati</taxon>
        <taxon>Bacillota</taxon>
        <taxon>Clostridia</taxon>
        <taxon>Lachnospirales</taxon>
        <taxon>Lachnospiraceae</taxon>
        <taxon>Eisenbergiella</taxon>
    </lineage>
</organism>
<dbReference type="RefSeq" id="WP_044968522.1">
    <property type="nucleotide sequence ID" value="NZ_JAQCZP010000010.1"/>
</dbReference>
<evidence type="ECO:0000313" key="3">
    <source>
        <dbReference type="Proteomes" id="UP000094869"/>
    </source>
</evidence>
<name>A0ABX3AHM8_9FIRM</name>
<evidence type="ECO:0000256" key="1">
    <source>
        <dbReference type="SAM" id="Phobius"/>
    </source>
</evidence>
<evidence type="ECO:0000313" key="2">
    <source>
        <dbReference type="EMBL" id="ODR57530.1"/>
    </source>
</evidence>
<feature type="transmembrane region" description="Helical" evidence="1">
    <location>
        <begin position="60"/>
        <end position="77"/>
    </location>
</feature>
<reference evidence="2 3" key="1">
    <citation type="submission" date="2016-08" db="EMBL/GenBank/DDBJ databases">
        <title>Characterization of Isolates of Eisenbergiella tayi Derived from Blood Cultures, Using Whole Genome Sequencing.</title>
        <authorList>
            <person name="Bernier A.-M."/>
            <person name="Burdz T."/>
            <person name="Wiebe D."/>
            <person name="Bernard K."/>
        </authorList>
    </citation>
    <scope>NUCLEOTIDE SEQUENCE [LARGE SCALE GENOMIC DNA]</scope>
    <source>
        <strain evidence="2 3">NML120146</strain>
    </source>
</reference>
<keyword evidence="1" id="KW-1133">Transmembrane helix</keyword>